<comment type="caution">
    <text evidence="1">The sequence shown here is derived from an EMBL/GenBank/DDBJ whole genome shotgun (WGS) entry which is preliminary data.</text>
</comment>
<evidence type="ECO:0008006" key="3">
    <source>
        <dbReference type="Google" id="ProtNLM"/>
    </source>
</evidence>
<evidence type="ECO:0000313" key="1">
    <source>
        <dbReference type="EMBL" id="VDG73425.1"/>
    </source>
</evidence>
<dbReference type="RefSeq" id="WP_125149531.1">
    <property type="nucleotide sequence ID" value="NZ_UYIN01000020.1"/>
</dbReference>
<gene>
    <name evidence="1" type="ORF">NCTC10913_03760</name>
</gene>
<accession>A0ABY6SXZ2</accession>
<dbReference type="EMBL" id="UYIN01000020">
    <property type="protein sequence ID" value="VDG73425.1"/>
    <property type="molecule type" value="Genomic_DNA"/>
</dbReference>
<name>A0ABY6SXZ2_9CLOT</name>
<reference evidence="1 2" key="1">
    <citation type="submission" date="2018-11" db="EMBL/GenBank/DDBJ databases">
        <authorList>
            <consortium name="Pathogen Informatics"/>
        </authorList>
    </citation>
    <scope>NUCLEOTIDE SEQUENCE [LARGE SCALE GENOMIC DNA]</scope>
    <source>
        <strain evidence="1 2">NCTC10913</strain>
    </source>
</reference>
<proteinExistence type="predicted"/>
<sequence length="189" mass="22662">MKKEDREFLIKLQHEMLTQDTVGQADPRFWVVMQEVKEYRVEDDEDGVQIYDTDSCEIACDGDLKDIYDWIEEQEFDLLKCDYNDVFGQIEIQLDNEEEYVIEDADDLIKFLEELGFSNYEIVKYRVREEIAQNTMFLTLDECKNHIKANGYHYTKPHPYAMTAWRSPQVARLYKILQETKWDESEVEQ</sequence>
<dbReference type="Proteomes" id="UP000277570">
    <property type="component" value="Unassembled WGS sequence"/>
</dbReference>
<keyword evidence="2" id="KW-1185">Reference proteome</keyword>
<organism evidence="1 2">
    <name type="scientific">Clostridium carnis</name>
    <dbReference type="NCBI Taxonomy" id="1530"/>
    <lineage>
        <taxon>Bacteria</taxon>
        <taxon>Bacillati</taxon>
        <taxon>Bacillota</taxon>
        <taxon>Clostridia</taxon>
        <taxon>Eubacteriales</taxon>
        <taxon>Clostridiaceae</taxon>
        <taxon>Clostridium</taxon>
    </lineage>
</organism>
<evidence type="ECO:0000313" key="2">
    <source>
        <dbReference type="Proteomes" id="UP000277570"/>
    </source>
</evidence>
<protein>
    <recommendedName>
        <fullName evidence="3">Phage protein</fullName>
    </recommendedName>
</protein>